<proteinExistence type="predicted"/>
<dbReference type="InterPro" id="IPR046867">
    <property type="entry name" value="AldOxase/xan_DH_MoCoBD2"/>
</dbReference>
<dbReference type="Pfam" id="PF20256">
    <property type="entry name" value="MoCoBD_2"/>
    <property type="match status" value="1"/>
</dbReference>
<dbReference type="GO" id="GO:0016491">
    <property type="term" value="F:oxidoreductase activity"/>
    <property type="evidence" value="ECO:0007669"/>
    <property type="project" value="InterPro"/>
</dbReference>
<evidence type="ECO:0000313" key="3">
    <source>
        <dbReference type="Proteomes" id="UP000735302"/>
    </source>
</evidence>
<dbReference type="EMBL" id="BLXT01006765">
    <property type="protein sequence ID" value="GFO33252.1"/>
    <property type="molecule type" value="Genomic_DNA"/>
</dbReference>
<comment type="caution">
    <text evidence="2">The sequence shown here is derived from an EMBL/GenBank/DDBJ whole genome shotgun (WGS) entry which is preliminary data.</text>
</comment>
<organism evidence="2 3">
    <name type="scientific">Plakobranchus ocellatus</name>
    <dbReference type="NCBI Taxonomy" id="259542"/>
    <lineage>
        <taxon>Eukaryota</taxon>
        <taxon>Metazoa</taxon>
        <taxon>Spiralia</taxon>
        <taxon>Lophotrochozoa</taxon>
        <taxon>Mollusca</taxon>
        <taxon>Gastropoda</taxon>
        <taxon>Heterobranchia</taxon>
        <taxon>Euthyneura</taxon>
        <taxon>Panpulmonata</taxon>
        <taxon>Sacoglossa</taxon>
        <taxon>Placobranchoidea</taxon>
        <taxon>Plakobranchidae</taxon>
        <taxon>Plakobranchus</taxon>
    </lineage>
</organism>
<name>A0AAV4CMM1_9GAST</name>
<dbReference type="AlphaFoldDB" id="A0AAV4CMM1"/>
<evidence type="ECO:0000313" key="2">
    <source>
        <dbReference type="EMBL" id="GFO33252.1"/>
    </source>
</evidence>
<dbReference type="SUPFAM" id="SSF56003">
    <property type="entry name" value="Molybdenum cofactor-binding domain"/>
    <property type="match status" value="1"/>
</dbReference>
<gene>
    <name evidence="2" type="ORF">PoB_005975700</name>
</gene>
<evidence type="ECO:0000259" key="1">
    <source>
        <dbReference type="Pfam" id="PF20256"/>
    </source>
</evidence>
<dbReference type="GO" id="GO:0005506">
    <property type="term" value="F:iron ion binding"/>
    <property type="evidence" value="ECO:0007669"/>
    <property type="project" value="InterPro"/>
</dbReference>
<keyword evidence="3" id="KW-1185">Reference proteome</keyword>
<dbReference type="InterPro" id="IPR037165">
    <property type="entry name" value="AldOxase/xan_DH_Mopterin-bd_sf"/>
</dbReference>
<dbReference type="PANTHER" id="PTHR45444">
    <property type="entry name" value="XANTHINE DEHYDROGENASE"/>
    <property type="match status" value="1"/>
</dbReference>
<reference evidence="2 3" key="1">
    <citation type="journal article" date="2021" name="Elife">
        <title>Chloroplast acquisition without the gene transfer in kleptoplastic sea slugs, Plakobranchus ocellatus.</title>
        <authorList>
            <person name="Maeda T."/>
            <person name="Takahashi S."/>
            <person name="Yoshida T."/>
            <person name="Shimamura S."/>
            <person name="Takaki Y."/>
            <person name="Nagai Y."/>
            <person name="Toyoda A."/>
            <person name="Suzuki Y."/>
            <person name="Arimoto A."/>
            <person name="Ishii H."/>
            <person name="Satoh N."/>
            <person name="Nishiyama T."/>
            <person name="Hasebe M."/>
            <person name="Maruyama T."/>
            <person name="Minagawa J."/>
            <person name="Obokata J."/>
            <person name="Shigenobu S."/>
        </authorList>
    </citation>
    <scope>NUCLEOTIDE SEQUENCE [LARGE SCALE GENOMIC DNA]</scope>
</reference>
<protein>
    <submittedName>
        <fullName evidence="2">Indole-3-acetaldehyde oxidase</fullName>
    </submittedName>
</protein>
<accession>A0AAV4CMM1</accession>
<dbReference type="Gene3D" id="3.30.365.10">
    <property type="entry name" value="Aldehyde oxidase/xanthine dehydrogenase, molybdopterin binding domain"/>
    <property type="match status" value="1"/>
</dbReference>
<sequence>MECSSIYQSVVRSQQVESALMACDDLQARLQPVREKMPDADWKTRVLNASFLNIQLSAEAMEVNTTGDWVLYSTYMAGVTETEVDVLTGEYTVRRVDIMADLGHRFVLLVHFVLEYTPPLQVDLRLLGPLRTRA</sequence>
<dbReference type="Proteomes" id="UP000735302">
    <property type="component" value="Unassembled WGS sequence"/>
</dbReference>
<dbReference type="PANTHER" id="PTHR45444:SF3">
    <property type="entry name" value="XANTHINE DEHYDROGENASE"/>
    <property type="match status" value="1"/>
</dbReference>
<dbReference type="InterPro" id="IPR016208">
    <property type="entry name" value="Ald_Oxase/xanthine_DH-like"/>
</dbReference>
<feature type="domain" description="Aldehyde oxidase/xanthine dehydrogenase second molybdopterin binding" evidence="1">
    <location>
        <begin position="17"/>
        <end position="104"/>
    </location>
</feature>